<dbReference type="InterPro" id="IPR036390">
    <property type="entry name" value="WH_DNA-bd_sf"/>
</dbReference>
<dbReference type="PROSITE" id="PS50949">
    <property type="entry name" value="HTH_GNTR"/>
    <property type="match status" value="1"/>
</dbReference>
<accession>A0A090KQ80</accession>
<dbReference type="GO" id="GO:0003700">
    <property type="term" value="F:DNA-binding transcription factor activity"/>
    <property type="evidence" value="ECO:0007669"/>
    <property type="project" value="InterPro"/>
</dbReference>
<dbReference type="CDD" id="cd07377">
    <property type="entry name" value="WHTH_GntR"/>
    <property type="match status" value="1"/>
</dbReference>
<dbReference type="PANTHER" id="PTHR30445">
    <property type="entry name" value="K(+)_H(+) ANTIPORTER SUBUNIT KHTT"/>
    <property type="match status" value="1"/>
</dbReference>
<dbReference type="GO" id="GO:0003677">
    <property type="term" value="F:DNA binding"/>
    <property type="evidence" value="ECO:0007669"/>
    <property type="project" value="UniProtKB-KW"/>
</dbReference>
<dbReference type="PANTHER" id="PTHR30445:SF8">
    <property type="entry name" value="K(+)_H(+) ANTIPORTER SUBUNIT KHTT"/>
    <property type="match status" value="1"/>
</dbReference>
<dbReference type="EMBL" id="CCRF01000035">
    <property type="protein sequence ID" value="CEE00809.1"/>
    <property type="molecule type" value="Genomic_DNA"/>
</dbReference>
<dbReference type="SMART" id="SM00345">
    <property type="entry name" value="HTH_GNTR"/>
    <property type="match status" value="1"/>
</dbReference>
<feature type="domain" description="HTH gntR-type" evidence="4">
    <location>
        <begin position="7"/>
        <end position="75"/>
    </location>
</feature>
<dbReference type="KEGG" id="bthv:CQJ30_05205"/>
<evidence type="ECO:0000313" key="8">
    <source>
        <dbReference type="Proteomes" id="UP000032076"/>
    </source>
</evidence>
<evidence type="ECO:0000259" key="4">
    <source>
        <dbReference type="PROSITE" id="PS50949"/>
    </source>
</evidence>
<evidence type="ECO:0000256" key="2">
    <source>
        <dbReference type="ARBA" id="ARBA00023125"/>
    </source>
</evidence>
<keyword evidence="3" id="KW-0804">Transcription</keyword>
<dbReference type="Gene3D" id="1.10.10.10">
    <property type="entry name" value="Winged helix-like DNA-binding domain superfamily/Winged helix DNA-binding domain"/>
    <property type="match status" value="1"/>
</dbReference>
<evidence type="ECO:0000313" key="7">
    <source>
        <dbReference type="EMBL" id="KIO72105.1"/>
    </source>
</evidence>
<keyword evidence="2" id="KW-0238">DNA-binding</keyword>
<evidence type="ECO:0000256" key="1">
    <source>
        <dbReference type="ARBA" id="ARBA00023015"/>
    </source>
</evidence>
<keyword evidence="1" id="KW-0805">Transcription regulation</keyword>
<dbReference type="OrthoDB" id="226679at2"/>
<proteinExistence type="predicted"/>
<protein>
    <submittedName>
        <fullName evidence="6">TrkA-C domain protein</fullName>
    </submittedName>
</protein>
<dbReference type="GO" id="GO:0006813">
    <property type="term" value="P:potassium ion transport"/>
    <property type="evidence" value="ECO:0007669"/>
    <property type="project" value="InterPro"/>
</dbReference>
<evidence type="ECO:0000259" key="5">
    <source>
        <dbReference type="PROSITE" id="PS51202"/>
    </source>
</evidence>
<dbReference type="InterPro" id="IPR050144">
    <property type="entry name" value="AAE_transporter"/>
</dbReference>
<dbReference type="PATRIC" id="fig|35841.6.peg.2794"/>
<dbReference type="GO" id="GO:0008324">
    <property type="term" value="F:monoatomic cation transmembrane transporter activity"/>
    <property type="evidence" value="ECO:0007669"/>
    <property type="project" value="InterPro"/>
</dbReference>
<dbReference type="InterPro" id="IPR036721">
    <property type="entry name" value="RCK_C_sf"/>
</dbReference>
<dbReference type="SUPFAM" id="SSF46785">
    <property type="entry name" value="Winged helix' DNA-binding domain"/>
    <property type="match status" value="1"/>
</dbReference>
<evidence type="ECO:0000313" key="6">
    <source>
        <dbReference type="EMBL" id="CEE00809.1"/>
    </source>
</evidence>
<dbReference type="EMBL" id="JXLU01000103">
    <property type="protein sequence ID" value="KIO72105.1"/>
    <property type="molecule type" value="Genomic_DNA"/>
</dbReference>
<dbReference type="RefSeq" id="WP_034768620.1">
    <property type="nucleotide sequence ID" value="NZ_CCRF01000035.1"/>
</dbReference>
<dbReference type="InterPro" id="IPR000524">
    <property type="entry name" value="Tscrpt_reg_HTH_GntR"/>
</dbReference>
<feature type="domain" description="RCK C-terminal" evidence="5">
    <location>
        <begin position="121"/>
        <end position="206"/>
    </location>
</feature>
<gene>
    <name evidence="7" type="ORF">B4167_3080</name>
    <name evidence="6" type="ORF">BT1A1_0962</name>
</gene>
<dbReference type="Pfam" id="PF00392">
    <property type="entry name" value="GntR"/>
    <property type="match status" value="1"/>
</dbReference>
<evidence type="ECO:0000313" key="9">
    <source>
        <dbReference type="Proteomes" id="UP000040576"/>
    </source>
</evidence>
<name>A0A090KQ80_9BACI</name>
<dbReference type="SUPFAM" id="SSF116726">
    <property type="entry name" value="TrkA C-terminal domain-like"/>
    <property type="match status" value="1"/>
</dbReference>
<dbReference type="Pfam" id="PF02080">
    <property type="entry name" value="TrkA_C"/>
    <property type="match status" value="1"/>
</dbReference>
<dbReference type="STRING" id="35841.B4167_3080"/>
<reference evidence="6 9" key="1">
    <citation type="submission" date="2014-07" db="EMBL/GenBank/DDBJ databases">
        <authorList>
            <person name="Wibberg Daniel"/>
        </authorList>
    </citation>
    <scope>NUCLEOTIDE SEQUENCE [LARGE SCALE GENOMIC DNA]</scope>
</reference>
<organism evidence="6 9">
    <name type="scientific">Caldibacillus thermoamylovorans</name>
    <dbReference type="NCBI Taxonomy" id="35841"/>
    <lineage>
        <taxon>Bacteria</taxon>
        <taxon>Bacillati</taxon>
        <taxon>Bacillota</taxon>
        <taxon>Bacilli</taxon>
        <taxon>Bacillales</taxon>
        <taxon>Bacillaceae</taxon>
        <taxon>Caldibacillus</taxon>
    </lineage>
</organism>
<dbReference type="Proteomes" id="UP000040576">
    <property type="component" value="Unassembled WGS sequence"/>
</dbReference>
<dbReference type="InterPro" id="IPR036388">
    <property type="entry name" value="WH-like_DNA-bd_sf"/>
</dbReference>
<evidence type="ECO:0000256" key="3">
    <source>
        <dbReference type="ARBA" id="ARBA00023163"/>
    </source>
</evidence>
<dbReference type="Gene3D" id="3.30.70.1450">
    <property type="entry name" value="Regulator of K+ conductance, C-terminal domain"/>
    <property type="match status" value="1"/>
</dbReference>
<dbReference type="eggNOG" id="COG2188">
    <property type="taxonomic scope" value="Bacteria"/>
</dbReference>
<dbReference type="PROSITE" id="PS51202">
    <property type="entry name" value="RCK_C"/>
    <property type="match status" value="1"/>
</dbReference>
<dbReference type="Proteomes" id="UP000032076">
    <property type="component" value="Unassembled WGS sequence"/>
</dbReference>
<dbReference type="InterPro" id="IPR006037">
    <property type="entry name" value="RCK_C"/>
</dbReference>
<dbReference type="AlphaFoldDB" id="A0A090KQ80"/>
<keyword evidence="9" id="KW-1185">Reference proteome</keyword>
<dbReference type="GeneID" id="92960109"/>
<sequence>MQIRTQMPAYQRIALDIANRIYNDELKVGDKIFGRSTLASEYHVSPETIRKAIKILEDVEIVKSTKGSGVVITSKENAYKFIHRFSNMESLKDLEKKTKEYLRDRETLDKKIFETIEKIIDYSGKLRNTNPLIPIEVEIPETCRHIGKTVGEVKFWQNTGGTVVGMKRNGQLIISPGPFATFQPGDILLIIGSEQVLQRVTHFFNE</sequence>
<dbReference type="eggNOG" id="COG0490">
    <property type="taxonomic scope" value="Bacteria"/>
</dbReference>
<reference evidence="7 8" key="2">
    <citation type="submission" date="2015-01" db="EMBL/GenBank/DDBJ databases">
        <title>Draft Genome Sequences of Four Bacillus thermoamylovorans Strains, Isolated From Food Products.</title>
        <authorList>
            <person name="Krawcyk A.O."/>
            <person name="Berendsen E.M."/>
            <person name="Eijlander R.T."/>
            <person name="de Jong A."/>
            <person name="Wells-Bennik M."/>
            <person name="Kuipers O.P."/>
        </authorList>
    </citation>
    <scope>NUCLEOTIDE SEQUENCE [LARGE SCALE GENOMIC DNA]</scope>
    <source>
        <strain evidence="7 8">B4167</strain>
    </source>
</reference>